<dbReference type="eggNOG" id="KOG0305">
    <property type="taxonomic scope" value="Eukaryota"/>
</dbReference>
<keyword evidence="3" id="KW-0132">Cell division</keyword>
<feature type="repeat" description="WD" evidence="7">
    <location>
        <begin position="257"/>
        <end position="298"/>
    </location>
</feature>
<dbReference type="PROSITE" id="PS50294">
    <property type="entry name" value="WD_REPEATS_REGION"/>
    <property type="match status" value="3"/>
</dbReference>
<dbReference type="GeneTree" id="ENSGT00950000183104"/>
<dbReference type="OMA" id="EAGINEC"/>
<protein>
    <recommendedName>
        <fullName evidence="9">CDC20/Fizzy WD40 domain-containing protein</fullName>
    </recommendedName>
</protein>
<evidence type="ECO:0000256" key="1">
    <source>
        <dbReference type="ARBA" id="ARBA00006445"/>
    </source>
</evidence>
<evidence type="ECO:0000256" key="8">
    <source>
        <dbReference type="SAM" id="MobiDB-lite"/>
    </source>
</evidence>
<dbReference type="InterPro" id="IPR015943">
    <property type="entry name" value="WD40/YVTN_repeat-like_dom_sf"/>
</dbReference>
<dbReference type="STRING" id="51511.ENSCSAVP00000009432"/>
<feature type="compositionally biased region" description="Polar residues" evidence="8">
    <location>
        <begin position="58"/>
        <end position="88"/>
    </location>
</feature>
<dbReference type="InterPro" id="IPR033010">
    <property type="entry name" value="Cdc20/Fizzy"/>
</dbReference>
<dbReference type="Gene3D" id="2.130.10.10">
    <property type="entry name" value="YVTN repeat-like/Quinoprotein amine dehydrogenase"/>
    <property type="match status" value="1"/>
</dbReference>
<evidence type="ECO:0000259" key="9">
    <source>
        <dbReference type="Pfam" id="PF24807"/>
    </source>
</evidence>
<feature type="repeat" description="WD" evidence="7">
    <location>
        <begin position="340"/>
        <end position="381"/>
    </location>
</feature>
<proteinExistence type="inferred from homology"/>
<keyword evidence="6" id="KW-0131">Cell cycle</keyword>
<name>H2YVS1_CIOSA</name>
<dbReference type="GO" id="GO:0005680">
    <property type="term" value="C:anaphase-promoting complex"/>
    <property type="evidence" value="ECO:0007669"/>
    <property type="project" value="TreeGrafter"/>
</dbReference>
<keyword evidence="11" id="KW-1185">Reference proteome</keyword>
<feature type="region of interest" description="Disordered" evidence="8">
    <location>
        <begin position="58"/>
        <end position="117"/>
    </location>
</feature>
<dbReference type="InterPro" id="IPR001680">
    <property type="entry name" value="WD40_rpt"/>
</dbReference>
<reference evidence="11" key="1">
    <citation type="submission" date="2003-08" db="EMBL/GenBank/DDBJ databases">
        <authorList>
            <person name="Birren B."/>
            <person name="Nusbaum C."/>
            <person name="Abebe A."/>
            <person name="Abouelleil A."/>
            <person name="Adekoya E."/>
            <person name="Ait-zahra M."/>
            <person name="Allen N."/>
            <person name="Allen T."/>
            <person name="An P."/>
            <person name="Anderson M."/>
            <person name="Anderson S."/>
            <person name="Arachchi H."/>
            <person name="Armbruster J."/>
            <person name="Bachantsang P."/>
            <person name="Baldwin J."/>
            <person name="Barry A."/>
            <person name="Bayul T."/>
            <person name="Blitshsteyn B."/>
            <person name="Bloom T."/>
            <person name="Blye J."/>
            <person name="Boguslavskiy L."/>
            <person name="Borowsky M."/>
            <person name="Boukhgalter B."/>
            <person name="Brunache A."/>
            <person name="Butler J."/>
            <person name="Calixte N."/>
            <person name="Calvo S."/>
            <person name="Camarata J."/>
            <person name="Campo K."/>
            <person name="Chang J."/>
            <person name="Cheshatsang Y."/>
            <person name="Citroen M."/>
            <person name="Collymore A."/>
            <person name="Considine T."/>
            <person name="Cook A."/>
            <person name="Cooke P."/>
            <person name="Corum B."/>
            <person name="Cuomo C."/>
            <person name="David R."/>
            <person name="Dawoe T."/>
            <person name="Degray S."/>
            <person name="Dodge S."/>
            <person name="Dooley K."/>
            <person name="Dorje P."/>
            <person name="Dorjee K."/>
            <person name="Dorris L."/>
            <person name="Duffey N."/>
            <person name="Dupes A."/>
            <person name="Elkins T."/>
            <person name="Engels R."/>
            <person name="Erickson J."/>
            <person name="Farina A."/>
            <person name="Faro S."/>
            <person name="Ferreira P."/>
            <person name="Fischer H."/>
            <person name="Fitzgerald M."/>
            <person name="Foley K."/>
            <person name="Gage D."/>
            <person name="Galagan J."/>
            <person name="Gearin G."/>
            <person name="Gnerre S."/>
            <person name="Gnirke A."/>
            <person name="Goyette A."/>
            <person name="Graham J."/>
            <person name="Grandbois E."/>
            <person name="Gyaltsen K."/>
            <person name="Hafez N."/>
            <person name="Hagopian D."/>
            <person name="Hagos B."/>
            <person name="Hall J."/>
            <person name="Hatcher B."/>
            <person name="Heller A."/>
            <person name="Higgins H."/>
            <person name="Honan T."/>
            <person name="Horn A."/>
            <person name="Houde N."/>
            <person name="Hughes L."/>
            <person name="Hulme W."/>
            <person name="Husby E."/>
            <person name="Iliev I."/>
            <person name="Jaffe D."/>
            <person name="Jones C."/>
            <person name="Kamal M."/>
            <person name="Kamat A."/>
            <person name="Kamvysselis M."/>
            <person name="Karlsson E."/>
            <person name="Kells C."/>
            <person name="Kieu A."/>
            <person name="Kisner P."/>
            <person name="Kodira C."/>
            <person name="Kulbokas E."/>
            <person name="Labutti K."/>
            <person name="Lama D."/>
            <person name="Landers T."/>
            <person name="Leger J."/>
            <person name="Levine S."/>
            <person name="Lewis D."/>
            <person name="Lewis T."/>
            <person name="Lindblad-toh K."/>
            <person name="Liu X."/>
            <person name="Lokyitsang T."/>
            <person name="Lokyitsang Y."/>
            <person name="Lucien O."/>
            <person name="Lui A."/>
            <person name="Ma L.J."/>
            <person name="Mabbitt R."/>
            <person name="Macdonald J."/>
            <person name="Maclean C."/>
            <person name="Major J."/>
            <person name="Manning J."/>
            <person name="Marabella R."/>
            <person name="Maru K."/>
            <person name="Matthews C."/>
            <person name="Mauceli E."/>
            <person name="Mccarthy M."/>
            <person name="Mcdonough S."/>
            <person name="Mcghee T."/>
            <person name="Meldrim J."/>
            <person name="Meneus L."/>
            <person name="Mesirov J."/>
            <person name="Mihalev A."/>
            <person name="Mihova T."/>
            <person name="Mikkelsen T."/>
            <person name="Mlenga V."/>
            <person name="Moru K."/>
            <person name="Mozes J."/>
            <person name="Mulrain L."/>
            <person name="Munson G."/>
            <person name="Naylor J."/>
            <person name="Newes C."/>
            <person name="Nguyen C."/>
            <person name="Nguyen N."/>
            <person name="Nguyen T."/>
            <person name="Nicol R."/>
            <person name="Nielsen C."/>
            <person name="Nizzari M."/>
            <person name="Norbu C."/>
            <person name="Norbu N."/>
            <person name="O'donnell P."/>
            <person name="Okoawo O."/>
            <person name="O'leary S."/>
            <person name="Omotosho B."/>
            <person name="O'neill K."/>
            <person name="Osman S."/>
            <person name="Parker S."/>
            <person name="Perrin D."/>
            <person name="Phunkhang P."/>
            <person name="Piqani B."/>
            <person name="Purcell S."/>
            <person name="Rachupka T."/>
            <person name="Ramasamy U."/>
            <person name="Rameau R."/>
            <person name="Ray V."/>
            <person name="Raymond C."/>
            <person name="Retta R."/>
            <person name="Richardson S."/>
            <person name="Rise C."/>
            <person name="Rodriguez J."/>
            <person name="Rogers J."/>
            <person name="Rogov P."/>
            <person name="Rutman M."/>
            <person name="Schupbach R."/>
            <person name="Seaman C."/>
            <person name="Settipalli S."/>
            <person name="Sharpe T."/>
            <person name="Sheridan J."/>
            <person name="Sherpa N."/>
            <person name="Shi J."/>
            <person name="Smirnov S."/>
            <person name="Smith C."/>
            <person name="Sougnez C."/>
            <person name="Spencer B."/>
            <person name="Stalker J."/>
            <person name="Stange-thomann N."/>
            <person name="Stavropoulos S."/>
            <person name="Stetson K."/>
            <person name="Stone C."/>
            <person name="Stone S."/>
            <person name="Stubbs M."/>
            <person name="Talamas J."/>
            <person name="Tchuinga P."/>
            <person name="Tenzing P."/>
            <person name="Tesfaye S."/>
            <person name="Theodore J."/>
            <person name="Thoulutsang Y."/>
            <person name="Topham K."/>
            <person name="Towey S."/>
            <person name="Tsamla T."/>
            <person name="Tsomo N."/>
            <person name="Vallee D."/>
            <person name="Vassiliev H."/>
            <person name="Venkataraman V."/>
            <person name="Vinson J."/>
            <person name="Vo A."/>
            <person name="Wade C."/>
            <person name="Wang S."/>
            <person name="Wangchuk T."/>
            <person name="Wangdi T."/>
            <person name="Whittaker C."/>
            <person name="Wilkinson J."/>
            <person name="Wu Y."/>
            <person name="Wyman D."/>
            <person name="Yadav S."/>
            <person name="Yang S."/>
            <person name="Yang X."/>
            <person name="Yeager S."/>
            <person name="Yee E."/>
            <person name="Young G."/>
            <person name="Zainoun J."/>
            <person name="Zembeck L."/>
            <person name="Zimmer A."/>
            <person name="Zody M."/>
            <person name="Lander E."/>
        </authorList>
    </citation>
    <scope>NUCLEOTIDE SEQUENCE [LARGE SCALE GENOMIC DNA]</scope>
</reference>
<dbReference type="InParanoid" id="H2YVS1"/>
<reference evidence="10" key="3">
    <citation type="submission" date="2025-09" db="UniProtKB">
        <authorList>
            <consortium name="Ensembl"/>
        </authorList>
    </citation>
    <scope>IDENTIFICATION</scope>
</reference>
<feature type="domain" description="CDC20/Fizzy WD40" evidence="9">
    <location>
        <begin position="211"/>
        <end position="501"/>
    </location>
</feature>
<keyword evidence="4" id="KW-0677">Repeat</keyword>
<comment type="similarity">
    <text evidence="1">Belongs to the WD repeat CDC20/Fizzy family.</text>
</comment>
<keyword evidence="2 7" id="KW-0853">WD repeat</keyword>
<evidence type="ECO:0000256" key="7">
    <source>
        <dbReference type="PROSITE-ProRule" id="PRU00221"/>
    </source>
</evidence>
<feature type="repeat" description="WD" evidence="7">
    <location>
        <begin position="470"/>
        <end position="502"/>
    </location>
</feature>
<evidence type="ECO:0000256" key="2">
    <source>
        <dbReference type="ARBA" id="ARBA00022574"/>
    </source>
</evidence>
<keyword evidence="5" id="KW-0498">Mitosis</keyword>
<evidence type="ECO:0000256" key="6">
    <source>
        <dbReference type="ARBA" id="ARBA00023306"/>
    </source>
</evidence>
<evidence type="ECO:0000313" key="10">
    <source>
        <dbReference type="Ensembl" id="ENSCSAVP00000009432.1"/>
    </source>
</evidence>
<dbReference type="GO" id="GO:0031145">
    <property type="term" value="P:anaphase-promoting complex-dependent catabolic process"/>
    <property type="evidence" value="ECO:0007669"/>
    <property type="project" value="TreeGrafter"/>
</dbReference>
<dbReference type="SMART" id="SM00320">
    <property type="entry name" value="WD40"/>
    <property type="match status" value="7"/>
</dbReference>
<dbReference type="InterPro" id="IPR036322">
    <property type="entry name" value="WD40_repeat_dom_sf"/>
</dbReference>
<dbReference type="PROSITE" id="PS50082">
    <property type="entry name" value="WD_REPEATS_2"/>
    <property type="match status" value="3"/>
</dbReference>
<accession>H2YVS1</accession>
<dbReference type="SUPFAM" id="SSF50978">
    <property type="entry name" value="WD40 repeat-like"/>
    <property type="match status" value="1"/>
</dbReference>
<dbReference type="GO" id="GO:1990757">
    <property type="term" value="F:ubiquitin ligase activator activity"/>
    <property type="evidence" value="ECO:0007669"/>
    <property type="project" value="TreeGrafter"/>
</dbReference>
<dbReference type="GO" id="GO:1905786">
    <property type="term" value="P:positive regulation of anaphase-promoting complex-dependent catabolic process"/>
    <property type="evidence" value="ECO:0007669"/>
    <property type="project" value="TreeGrafter"/>
</dbReference>
<evidence type="ECO:0000256" key="3">
    <source>
        <dbReference type="ARBA" id="ARBA00022618"/>
    </source>
</evidence>
<dbReference type="Ensembl" id="ENSCSAVT00000009549.1">
    <property type="protein sequence ID" value="ENSCSAVP00000009432.1"/>
    <property type="gene ID" value="ENSCSAVG00000005552.1"/>
</dbReference>
<dbReference type="GO" id="GO:0051301">
    <property type="term" value="P:cell division"/>
    <property type="evidence" value="ECO:0007669"/>
    <property type="project" value="UniProtKB-KW"/>
</dbReference>
<dbReference type="Pfam" id="PF24807">
    <property type="entry name" value="WD40_CDC20-Fz"/>
    <property type="match status" value="1"/>
</dbReference>
<dbReference type="FunCoup" id="H2YVS1">
    <property type="interactions" value="50"/>
</dbReference>
<dbReference type="InterPro" id="IPR056150">
    <property type="entry name" value="WD40_CDC20-Fz"/>
</dbReference>
<sequence>MSSQFDFENEVNSLMRLDKPLQAGPTARWQRKANDISGCGNLSLHSKSLNVSQHLSVNYSPSKNRSMSQSVNKTPSSKTRTPNSSKNRTPGKLKPSSKNTSLNRTPRHGDRFIPSRQATNFELGNYRILSENDEPAPTGSLAEEDYKRRMSENLQRASGVGGEGRILAFKARPAAAEGYHNNTKVLYSSSKKSVSDRKKTRHIPTTASRILDAPDLGNDFYLNLLDWSSNNLLAVVLARSVYLWDASSGDITMLMTMEGEEEYVSSVKWMPDGEHIAIGTSEAQVQLWDIASSKRMRNMKSHAARVSSLSWNDYILSSGSLDGFVHHHDVRVSDHHVATLTGHSQEVCGLEWSKDGRHLASGSNDNIVNVYSSMETKPMYSFTDHQSAVKAIAWCPWQSNVLASGGGSADRHIRFWNTHNGSCIKSVDTKSQVCAIRWSKHYKELVSSHGYAHNQLTIWSYPSMDWVQDLMGHTSRVLYLAMSPDGQTVCSGAADESLRLWDCFTLDPSHKKKPKSLSNTASSKINTLFSIR</sequence>
<reference evidence="10" key="2">
    <citation type="submission" date="2025-08" db="UniProtKB">
        <authorList>
            <consortium name="Ensembl"/>
        </authorList>
    </citation>
    <scope>IDENTIFICATION</scope>
</reference>
<dbReference type="PANTHER" id="PTHR19918">
    <property type="entry name" value="CELL DIVISION CYCLE 20 CDC20 FIZZY -RELATED"/>
    <property type="match status" value="1"/>
</dbReference>
<dbReference type="Proteomes" id="UP000007875">
    <property type="component" value="Unassembled WGS sequence"/>
</dbReference>
<organism evidence="10 11">
    <name type="scientific">Ciona savignyi</name>
    <name type="common">Pacific transparent sea squirt</name>
    <dbReference type="NCBI Taxonomy" id="51511"/>
    <lineage>
        <taxon>Eukaryota</taxon>
        <taxon>Metazoa</taxon>
        <taxon>Chordata</taxon>
        <taxon>Tunicata</taxon>
        <taxon>Ascidiacea</taxon>
        <taxon>Phlebobranchia</taxon>
        <taxon>Cionidae</taxon>
        <taxon>Ciona</taxon>
    </lineage>
</organism>
<dbReference type="GO" id="GO:0010997">
    <property type="term" value="F:anaphase-promoting complex binding"/>
    <property type="evidence" value="ECO:0007669"/>
    <property type="project" value="InterPro"/>
</dbReference>
<dbReference type="PANTHER" id="PTHR19918:SF8">
    <property type="entry name" value="FI02843P"/>
    <property type="match status" value="1"/>
</dbReference>
<dbReference type="CDD" id="cd00200">
    <property type="entry name" value="WD40"/>
    <property type="match status" value="1"/>
</dbReference>
<dbReference type="HOGENOM" id="CLU_014831_6_1_1"/>
<evidence type="ECO:0000256" key="5">
    <source>
        <dbReference type="ARBA" id="ARBA00022776"/>
    </source>
</evidence>
<evidence type="ECO:0000313" key="11">
    <source>
        <dbReference type="Proteomes" id="UP000007875"/>
    </source>
</evidence>
<dbReference type="AlphaFoldDB" id="H2YVS1"/>
<evidence type="ECO:0000256" key="4">
    <source>
        <dbReference type="ARBA" id="ARBA00022737"/>
    </source>
</evidence>